<dbReference type="Proteomes" id="UP000790377">
    <property type="component" value="Unassembled WGS sequence"/>
</dbReference>
<protein>
    <submittedName>
        <fullName evidence="1">Uncharacterized protein</fullName>
    </submittedName>
</protein>
<feature type="non-terminal residue" evidence="1">
    <location>
        <position position="1"/>
    </location>
</feature>
<comment type="caution">
    <text evidence="1">The sequence shown here is derived from an EMBL/GenBank/DDBJ whole genome shotgun (WGS) entry which is preliminary data.</text>
</comment>
<evidence type="ECO:0000313" key="2">
    <source>
        <dbReference type="Proteomes" id="UP000790377"/>
    </source>
</evidence>
<keyword evidence="2" id="KW-1185">Reference proteome</keyword>
<accession>A0ACB8A3Z6</accession>
<evidence type="ECO:0000313" key="1">
    <source>
        <dbReference type="EMBL" id="KAH7907487.1"/>
    </source>
</evidence>
<gene>
    <name evidence="1" type="ORF">BJ138DRAFT_969492</name>
</gene>
<feature type="non-terminal residue" evidence="1">
    <location>
        <position position="151"/>
    </location>
</feature>
<reference evidence="1" key="1">
    <citation type="journal article" date="2021" name="New Phytol.">
        <title>Evolutionary innovations through gain and loss of genes in the ectomycorrhizal Boletales.</title>
        <authorList>
            <person name="Wu G."/>
            <person name="Miyauchi S."/>
            <person name="Morin E."/>
            <person name="Kuo A."/>
            <person name="Drula E."/>
            <person name="Varga T."/>
            <person name="Kohler A."/>
            <person name="Feng B."/>
            <person name="Cao Y."/>
            <person name="Lipzen A."/>
            <person name="Daum C."/>
            <person name="Hundley H."/>
            <person name="Pangilinan J."/>
            <person name="Johnson J."/>
            <person name="Barry K."/>
            <person name="LaButti K."/>
            <person name="Ng V."/>
            <person name="Ahrendt S."/>
            <person name="Min B."/>
            <person name="Choi I.G."/>
            <person name="Park H."/>
            <person name="Plett J.M."/>
            <person name="Magnuson J."/>
            <person name="Spatafora J.W."/>
            <person name="Nagy L.G."/>
            <person name="Henrissat B."/>
            <person name="Grigoriev I.V."/>
            <person name="Yang Z.L."/>
            <person name="Xu J."/>
            <person name="Martin F.M."/>
        </authorList>
    </citation>
    <scope>NUCLEOTIDE SEQUENCE</scope>
    <source>
        <strain evidence="1">ATCC 28755</strain>
    </source>
</reference>
<sequence length="151" mass="16243">KVSYPSSTESVPPSDSALALKIARHSPCSICPTCPGLHPPPDVQVTADDDAQTKSSLGDLTQYGSDDEDSAVYLDVCKCGHGVSEHGAQAGLARDEFARRGRVAFRLDELLQDADKLLDFEYTDDDITSLRQQMQLPVSLISTTSPHAHSS</sequence>
<dbReference type="EMBL" id="MU267900">
    <property type="protein sequence ID" value="KAH7907487.1"/>
    <property type="molecule type" value="Genomic_DNA"/>
</dbReference>
<organism evidence="1 2">
    <name type="scientific">Hygrophoropsis aurantiaca</name>
    <dbReference type="NCBI Taxonomy" id="72124"/>
    <lineage>
        <taxon>Eukaryota</taxon>
        <taxon>Fungi</taxon>
        <taxon>Dikarya</taxon>
        <taxon>Basidiomycota</taxon>
        <taxon>Agaricomycotina</taxon>
        <taxon>Agaricomycetes</taxon>
        <taxon>Agaricomycetidae</taxon>
        <taxon>Boletales</taxon>
        <taxon>Coniophorineae</taxon>
        <taxon>Hygrophoropsidaceae</taxon>
        <taxon>Hygrophoropsis</taxon>
    </lineage>
</organism>
<name>A0ACB8A3Z6_9AGAM</name>
<proteinExistence type="predicted"/>